<feature type="domain" description="Large ribosomal subunit protein mL44 endonuclease" evidence="9">
    <location>
        <begin position="63"/>
        <end position="196"/>
    </location>
</feature>
<evidence type="ECO:0000256" key="4">
    <source>
        <dbReference type="ARBA" id="ARBA00023128"/>
    </source>
</evidence>
<evidence type="ECO:0000256" key="6">
    <source>
        <dbReference type="ARBA" id="ARBA00024034"/>
    </source>
</evidence>
<dbReference type="Gene3D" id="3.30.160.20">
    <property type="match status" value="1"/>
</dbReference>
<dbReference type="GO" id="GO:1990904">
    <property type="term" value="C:ribonucleoprotein complex"/>
    <property type="evidence" value="ECO:0007669"/>
    <property type="project" value="UniProtKB-KW"/>
</dbReference>
<dbReference type="InterPro" id="IPR055189">
    <property type="entry name" value="RM44_endonuclase"/>
</dbReference>
<dbReference type="Pfam" id="PF22935">
    <property type="entry name" value="RM44_endonuclase"/>
    <property type="match status" value="1"/>
</dbReference>
<accession>A0A8D8W6H9</accession>
<comment type="similarity">
    <text evidence="6">Belongs to the ribonuclease III family. Mitochondrion-specific ribosomal protein mL44 subfamily.</text>
</comment>
<feature type="domain" description="Large ribosomal subunit protein mL44 dsRNA binding" evidence="8">
    <location>
        <begin position="226"/>
        <end position="329"/>
    </location>
</feature>
<dbReference type="EMBL" id="HBUF01147968">
    <property type="protein sequence ID" value="CAG6647627.1"/>
    <property type="molecule type" value="Transcribed_RNA"/>
</dbReference>
<dbReference type="EMBL" id="HBUF01147969">
    <property type="protein sequence ID" value="CAG6647628.1"/>
    <property type="molecule type" value="Transcribed_RNA"/>
</dbReference>
<dbReference type="InterPro" id="IPR036389">
    <property type="entry name" value="RNase_III_sf"/>
</dbReference>
<name>A0A8D8W6H9_9HEMI</name>
<comment type="subcellular location">
    <subcellularLocation>
        <location evidence="1">Mitochondrion</location>
    </subcellularLocation>
</comment>
<dbReference type="GO" id="GO:0006396">
    <property type="term" value="P:RNA processing"/>
    <property type="evidence" value="ECO:0007669"/>
    <property type="project" value="InterPro"/>
</dbReference>
<keyword evidence="2" id="KW-0809">Transit peptide</keyword>
<proteinExistence type="inferred from homology"/>
<protein>
    <recommendedName>
        <fullName evidence="7">Large ribosomal subunit protein mL44</fullName>
    </recommendedName>
</protein>
<dbReference type="GO" id="GO:0005840">
    <property type="term" value="C:ribosome"/>
    <property type="evidence" value="ECO:0007669"/>
    <property type="project" value="UniProtKB-KW"/>
</dbReference>
<dbReference type="SUPFAM" id="SSF69065">
    <property type="entry name" value="RNase III domain-like"/>
    <property type="match status" value="1"/>
</dbReference>
<dbReference type="InterPro" id="IPR044444">
    <property type="entry name" value="Ribosomal_mL44_DSRM_metazoa"/>
</dbReference>
<dbReference type="GO" id="GO:0003725">
    <property type="term" value="F:double-stranded RNA binding"/>
    <property type="evidence" value="ECO:0007669"/>
    <property type="project" value="InterPro"/>
</dbReference>
<dbReference type="Gene3D" id="1.10.1520.10">
    <property type="entry name" value="Ribonuclease III domain"/>
    <property type="match status" value="1"/>
</dbReference>
<evidence type="ECO:0000259" key="9">
    <source>
        <dbReference type="Pfam" id="PF22935"/>
    </source>
</evidence>
<evidence type="ECO:0000256" key="7">
    <source>
        <dbReference type="ARBA" id="ARBA00035187"/>
    </source>
</evidence>
<keyword evidence="5" id="KW-0687">Ribonucleoprotein</keyword>
<organism evidence="10">
    <name type="scientific">Cacopsylla melanoneura</name>
    <dbReference type="NCBI Taxonomy" id="428564"/>
    <lineage>
        <taxon>Eukaryota</taxon>
        <taxon>Metazoa</taxon>
        <taxon>Ecdysozoa</taxon>
        <taxon>Arthropoda</taxon>
        <taxon>Hexapoda</taxon>
        <taxon>Insecta</taxon>
        <taxon>Pterygota</taxon>
        <taxon>Neoptera</taxon>
        <taxon>Paraneoptera</taxon>
        <taxon>Hemiptera</taxon>
        <taxon>Sternorrhyncha</taxon>
        <taxon>Psylloidea</taxon>
        <taxon>Psyllidae</taxon>
        <taxon>Psyllinae</taxon>
        <taxon>Cacopsylla</taxon>
    </lineage>
</organism>
<keyword evidence="3 10" id="KW-0689">Ribosomal protein</keyword>
<dbReference type="GO" id="GO:0004525">
    <property type="term" value="F:ribonuclease III activity"/>
    <property type="evidence" value="ECO:0007669"/>
    <property type="project" value="InterPro"/>
</dbReference>
<evidence type="ECO:0000256" key="5">
    <source>
        <dbReference type="ARBA" id="ARBA00023274"/>
    </source>
</evidence>
<evidence type="ECO:0000259" key="8">
    <source>
        <dbReference type="Pfam" id="PF22892"/>
    </source>
</evidence>
<dbReference type="Pfam" id="PF22892">
    <property type="entry name" value="DSRM_MRPL44"/>
    <property type="match status" value="1"/>
</dbReference>
<evidence type="ECO:0000256" key="1">
    <source>
        <dbReference type="ARBA" id="ARBA00004173"/>
    </source>
</evidence>
<evidence type="ECO:0000313" key="10">
    <source>
        <dbReference type="EMBL" id="CAG6647628.1"/>
    </source>
</evidence>
<dbReference type="CDD" id="cd19874">
    <property type="entry name" value="DSRM_MRPL44"/>
    <property type="match status" value="1"/>
</dbReference>
<evidence type="ECO:0000256" key="2">
    <source>
        <dbReference type="ARBA" id="ARBA00022946"/>
    </source>
</evidence>
<sequence length="340" mass="38743">MSVQKLFGTALQAHRTYIFSIQARGFKKHVSRTLMELNKRKENIEFGKTPNPPPPRSSYLEWNYDAELYSFGKRLGEHIEPSLLAQSLTQRSFIIVEEEKQKSVGIEDPILNVKENTPLVEEGKAFTSRYVKQYMRIALPFFPEEGIQSVHNYLLSEEVIANIASHIGMNDIVQTAEYPIEASSLHSCFFALVEAIRLSNDEHTAGNFVRDLVLTQLGGKNVNDLWELENPEDKLNTIYRNHGEELPEPRLVGASAKNTILANYQVAYYNKDKQMIGLGFGESVEIGKEMAARDALRRLFRTSERDAPIKYNLEINPAQQKRVNPSLDEWNEKILLQATG</sequence>
<reference evidence="10" key="1">
    <citation type="submission" date="2021-05" db="EMBL/GenBank/DDBJ databases">
        <authorList>
            <person name="Alioto T."/>
            <person name="Alioto T."/>
            <person name="Gomez Garrido J."/>
        </authorList>
    </citation>
    <scope>NUCLEOTIDE SEQUENCE</scope>
</reference>
<keyword evidence="4" id="KW-0496">Mitochondrion</keyword>
<evidence type="ECO:0000256" key="3">
    <source>
        <dbReference type="ARBA" id="ARBA00022980"/>
    </source>
</evidence>
<dbReference type="AlphaFoldDB" id="A0A8D8W6H9"/>
<dbReference type="GO" id="GO:0005739">
    <property type="term" value="C:mitochondrion"/>
    <property type="evidence" value="ECO:0007669"/>
    <property type="project" value="UniProtKB-SubCell"/>
</dbReference>